<keyword evidence="3" id="KW-1185">Reference proteome</keyword>
<dbReference type="EMBL" id="VIGD01000008">
    <property type="protein sequence ID" value="TQE90846.1"/>
    <property type="molecule type" value="Genomic_DNA"/>
</dbReference>
<keyword evidence="1" id="KW-0472">Membrane</keyword>
<protein>
    <submittedName>
        <fullName evidence="2">Uncharacterized protein</fullName>
    </submittedName>
</protein>
<dbReference type="RefSeq" id="WP_141602138.1">
    <property type="nucleotide sequence ID" value="NZ_JARMSB010000008.1"/>
</dbReference>
<proteinExistence type="predicted"/>
<sequence length="63" mass="7319">MQPELGIYIGIIVSAILSFVIAGLFHQPLHWYLFILILFIGFLLQTIIMILQAPDEQHHHEHK</sequence>
<reference evidence="2 3" key="1">
    <citation type="submission" date="2019-06" db="EMBL/GenBank/DDBJ databases">
        <title>Genome sequence of Ureibacillus terrenus.</title>
        <authorList>
            <person name="Maclea K.S."/>
            <person name="Simoes M."/>
        </authorList>
    </citation>
    <scope>NUCLEOTIDE SEQUENCE [LARGE SCALE GENOMIC DNA]</scope>
    <source>
        <strain evidence="2 3">ATCC BAA-384</strain>
    </source>
</reference>
<comment type="caution">
    <text evidence="2">The sequence shown here is derived from an EMBL/GenBank/DDBJ whole genome shotgun (WGS) entry which is preliminary data.</text>
</comment>
<evidence type="ECO:0000313" key="2">
    <source>
        <dbReference type="EMBL" id="TQE90846.1"/>
    </source>
</evidence>
<feature type="transmembrane region" description="Helical" evidence="1">
    <location>
        <begin position="31"/>
        <end position="51"/>
    </location>
</feature>
<evidence type="ECO:0000313" key="3">
    <source>
        <dbReference type="Proteomes" id="UP000315753"/>
    </source>
</evidence>
<dbReference type="AlphaFoldDB" id="A0A540V281"/>
<organism evidence="2 3">
    <name type="scientific">Ureibacillus terrenus</name>
    <dbReference type="NCBI Taxonomy" id="118246"/>
    <lineage>
        <taxon>Bacteria</taxon>
        <taxon>Bacillati</taxon>
        <taxon>Bacillota</taxon>
        <taxon>Bacilli</taxon>
        <taxon>Bacillales</taxon>
        <taxon>Caryophanaceae</taxon>
        <taxon>Ureibacillus</taxon>
    </lineage>
</organism>
<accession>A0A540V281</accession>
<keyword evidence="1" id="KW-1133">Transmembrane helix</keyword>
<evidence type="ECO:0000256" key="1">
    <source>
        <dbReference type="SAM" id="Phobius"/>
    </source>
</evidence>
<gene>
    <name evidence="2" type="ORF">FKZ59_07510</name>
</gene>
<dbReference type="Proteomes" id="UP000315753">
    <property type="component" value="Unassembled WGS sequence"/>
</dbReference>
<feature type="transmembrane region" description="Helical" evidence="1">
    <location>
        <begin position="7"/>
        <end position="25"/>
    </location>
</feature>
<keyword evidence="1" id="KW-0812">Transmembrane</keyword>
<name>A0A540V281_9BACL</name>